<evidence type="ECO:0008006" key="4">
    <source>
        <dbReference type="Google" id="ProtNLM"/>
    </source>
</evidence>
<dbReference type="EMBL" id="JAACJJ010000002">
    <property type="protein sequence ID" value="KAF5329587.1"/>
    <property type="molecule type" value="Genomic_DNA"/>
</dbReference>
<evidence type="ECO:0000256" key="1">
    <source>
        <dbReference type="SAM" id="MobiDB-lite"/>
    </source>
</evidence>
<sequence>MHAALRINDILREIFIYIQEDEDSNKTAYRAAFVCKQFLPHALDVLWFSVETLGPLIALIPYSTTTSTSLSFTTLLNKEDLSIFDLHARRVKELSLPTKHLIGVPVMMNLLDSLGRSSLLPNLRKLSLGAHALTLSESDCFLLCSSLKYLTIQGKGISFLLPRIAQAAPSIQHLESLYESIPPNLISFLKHLRLLKSLRTKNEFIISPASFPSSFPFAEYLTTWSASSIVLCHDDTVLPGGIEFPSLTTLELTEPVPAGELVALFSRSVFPKLQVLTFCAPPYDEESENPEDATAYKTSWLNLFPLLFKKRHCLQFLHIKGDGYFDYRREETEMDLGDFFADVEWQTLRIFWLDEPKLIKPLTLTSIDRLCTKFPFLSNFRVYLPTSTRISFDDLAVLVDRLPLLYCLNISINGANLADPPSVPILSHYLKTLCIEESDIPDPFLFARYIDRLFPCAVIQEVEYPSEEEELLISAHKLVRGCRKDQEERSKQKPIRKKQTARRGRA</sequence>
<comment type="caution">
    <text evidence="2">The sequence shown here is derived from an EMBL/GenBank/DDBJ whole genome shotgun (WGS) entry which is preliminary data.</text>
</comment>
<reference evidence="2 3" key="1">
    <citation type="journal article" date="2020" name="ISME J.">
        <title>Uncovering the hidden diversity of litter-decomposition mechanisms in mushroom-forming fungi.</title>
        <authorList>
            <person name="Floudas D."/>
            <person name="Bentzer J."/>
            <person name="Ahren D."/>
            <person name="Johansson T."/>
            <person name="Persson P."/>
            <person name="Tunlid A."/>
        </authorList>
    </citation>
    <scope>NUCLEOTIDE SEQUENCE [LARGE SCALE GENOMIC DNA]</scope>
    <source>
        <strain evidence="2 3">CBS 101986</strain>
    </source>
</reference>
<evidence type="ECO:0000313" key="2">
    <source>
        <dbReference type="EMBL" id="KAF5329587.1"/>
    </source>
</evidence>
<evidence type="ECO:0000313" key="3">
    <source>
        <dbReference type="Proteomes" id="UP000567179"/>
    </source>
</evidence>
<name>A0A8H5BWE4_9AGAR</name>
<gene>
    <name evidence="2" type="ORF">D9619_009427</name>
</gene>
<accession>A0A8H5BWE4</accession>
<feature type="compositionally biased region" description="Basic residues" evidence="1">
    <location>
        <begin position="492"/>
        <end position="506"/>
    </location>
</feature>
<organism evidence="2 3">
    <name type="scientific">Psilocybe cf. subviscida</name>
    <dbReference type="NCBI Taxonomy" id="2480587"/>
    <lineage>
        <taxon>Eukaryota</taxon>
        <taxon>Fungi</taxon>
        <taxon>Dikarya</taxon>
        <taxon>Basidiomycota</taxon>
        <taxon>Agaricomycotina</taxon>
        <taxon>Agaricomycetes</taxon>
        <taxon>Agaricomycetidae</taxon>
        <taxon>Agaricales</taxon>
        <taxon>Agaricineae</taxon>
        <taxon>Strophariaceae</taxon>
        <taxon>Psilocybe</taxon>
    </lineage>
</organism>
<dbReference type="Proteomes" id="UP000567179">
    <property type="component" value="Unassembled WGS sequence"/>
</dbReference>
<proteinExistence type="predicted"/>
<dbReference type="OrthoDB" id="3543113at2759"/>
<feature type="region of interest" description="Disordered" evidence="1">
    <location>
        <begin position="482"/>
        <end position="506"/>
    </location>
</feature>
<dbReference type="AlphaFoldDB" id="A0A8H5BWE4"/>
<protein>
    <recommendedName>
        <fullName evidence="4">F-box domain-containing protein</fullName>
    </recommendedName>
</protein>
<dbReference type="InterPro" id="IPR032675">
    <property type="entry name" value="LRR_dom_sf"/>
</dbReference>
<dbReference type="Gene3D" id="3.80.10.10">
    <property type="entry name" value="Ribonuclease Inhibitor"/>
    <property type="match status" value="1"/>
</dbReference>
<feature type="compositionally biased region" description="Basic and acidic residues" evidence="1">
    <location>
        <begin position="482"/>
        <end position="491"/>
    </location>
</feature>
<dbReference type="SUPFAM" id="SSF52047">
    <property type="entry name" value="RNI-like"/>
    <property type="match status" value="1"/>
</dbReference>
<keyword evidence="3" id="KW-1185">Reference proteome</keyword>